<evidence type="ECO:0000313" key="2">
    <source>
        <dbReference type="EMBL" id="MDR6842634.1"/>
    </source>
</evidence>
<protein>
    <submittedName>
        <fullName evidence="2">NAD(P)/FAD-binding protein YdhS</fullName>
    </submittedName>
</protein>
<dbReference type="Pfam" id="PF13454">
    <property type="entry name" value="NAD_binding_9"/>
    <property type="match status" value="1"/>
</dbReference>
<feature type="domain" description="FAD-dependent urate hydroxylase HpyO/Asp monooxygenase CreE-like FAD/NAD(P)-binding" evidence="1">
    <location>
        <begin position="5"/>
        <end position="145"/>
    </location>
</feature>
<name>A0ABU1RV38_9GAMM</name>
<dbReference type="EMBL" id="JAVDTT010000004">
    <property type="protein sequence ID" value="MDR6842634.1"/>
    <property type="molecule type" value="Genomic_DNA"/>
</dbReference>
<dbReference type="Gene3D" id="3.50.50.60">
    <property type="entry name" value="FAD/NAD(P)-binding domain"/>
    <property type="match status" value="1"/>
</dbReference>
<dbReference type="InterPro" id="IPR038732">
    <property type="entry name" value="HpyO/CreE_NAD-binding"/>
</dbReference>
<gene>
    <name evidence="2" type="ORF">J2W94_002939</name>
</gene>
<evidence type="ECO:0000259" key="1">
    <source>
        <dbReference type="Pfam" id="PF13454"/>
    </source>
</evidence>
<keyword evidence="3" id="KW-1185">Reference proteome</keyword>
<dbReference type="PANTHER" id="PTHR40254">
    <property type="entry name" value="BLR0577 PROTEIN"/>
    <property type="match status" value="1"/>
</dbReference>
<comment type="caution">
    <text evidence="2">The sequence shown here is derived from an EMBL/GenBank/DDBJ whole genome shotgun (WGS) entry which is preliminary data.</text>
</comment>
<dbReference type="InterPro" id="IPR052189">
    <property type="entry name" value="L-asp_N-monooxygenase_NS-form"/>
</dbReference>
<dbReference type="Proteomes" id="UP001254759">
    <property type="component" value="Unassembled WGS sequence"/>
</dbReference>
<dbReference type="SUPFAM" id="SSF51905">
    <property type="entry name" value="FAD/NAD(P)-binding domain"/>
    <property type="match status" value="2"/>
</dbReference>
<dbReference type="PANTHER" id="PTHR40254:SF1">
    <property type="entry name" value="BLR0577 PROTEIN"/>
    <property type="match status" value="1"/>
</dbReference>
<dbReference type="InterPro" id="IPR036188">
    <property type="entry name" value="FAD/NAD-bd_sf"/>
</dbReference>
<accession>A0ABU1RV38</accession>
<dbReference type="RefSeq" id="WP_310094943.1">
    <property type="nucleotide sequence ID" value="NZ_JAVDTT010000004.1"/>
</dbReference>
<sequence>MRITIIGAGFSGSTLATLLASEDETTEVCLVGVEDTFARGVAYGETRPEHVLNVRAGHLGADPDNPAEFADWLNLGRQGREGFLPRLAYGEYLIDRLQKAKDRANNLTLLRQEAIAINRLGDGFRVHLEDGSYFASDRVVLALGALPPQRLIGIGPRLARHPRYIAWPWQDDALGQIDSQARVLIIGTGLTMADVAASLARRNHRGEIVAISRHGLLPQSHTPAPGAPIELPPSVHQALRKHDVRQLVDAIRSLSHVVPDWRSAVDALRPHTQTFWRGLSAQERARFLRHVRSYWEVVRHRVAPEVGELLEGLQVSGQLKVRAARLLRAGLRANGADALIRERGKEQNRVEQYDYVIRATGLDTDILRTTHPLASHLREAGLISADAQGLGVNVTDDLEVLDQHGSRIPDLYCVGPLLRGHLWEITAVPELRTAAKTLSQRLRSSDSSATTNVRARTLERELVLSRGF</sequence>
<reference evidence="2 3" key="1">
    <citation type="submission" date="2023-07" db="EMBL/GenBank/DDBJ databases">
        <title>Sorghum-associated microbial communities from plants grown in Nebraska, USA.</title>
        <authorList>
            <person name="Schachtman D."/>
        </authorList>
    </citation>
    <scope>NUCLEOTIDE SEQUENCE [LARGE SCALE GENOMIC DNA]</scope>
    <source>
        <strain evidence="2 3">BE107</strain>
    </source>
</reference>
<evidence type="ECO:0000313" key="3">
    <source>
        <dbReference type="Proteomes" id="UP001254759"/>
    </source>
</evidence>
<proteinExistence type="predicted"/>
<organism evidence="2 3">
    <name type="scientific">Pseudoxanthomonas sacheonensis</name>
    <dbReference type="NCBI Taxonomy" id="443615"/>
    <lineage>
        <taxon>Bacteria</taxon>
        <taxon>Pseudomonadati</taxon>
        <taxon>Pseudomonadota</taxon>
        <taxon>Gammaproteobacteria</taxon>
        <taxon>Lysobacterales</taxon>
        <taxon>Lysobacteraceae</taxon>
        <taxon>Pseudoxanthomonas</taxon>
    </lineage>
</organism>